<evidence type="ECO:0000313" key="1">
    <source>
        <dbReference type="EMBL" id="TVU08553.1"/>
    </source>
</evidence>
<proteinExistence type="predicted"/>
<protein>
    <submittedName>
        <fullName evidence="1">Uncharacterized protein</fullName>
    </submittedName>
</protein>
<feature type="non-terminal residue" evidence="1">
    <location>
        <position position="1"/>
    </location>
</feature>
<dbReference type="EMBL" id="RWGY01000039">
    <property type="protein sequence ID" value="TVU08553.1"/>
    <property type="molecule type" value="Genomic_DNA"/>
</dbReference>
<dbReference type="AlphaFoldDB" id="A0A5J9TB07"/>
<evidence type="ECO:0000313" key="2">
    <source>
        <dbReference type="Proteomes" id="UP000324897"/>
    </source>
</evidence>
<dbReference type="Proteomes" id="UP000324897">
    <property type="component" value="Chromosome 3"/>
</dbReference>
<organism evidence="1 2">
    <name type="scientific">Eragrostis curvula</name>
    <name type="common">weeping love grass</name>
    <dbReference type="NCBI Taxonomy" id="38414"/>
    <lineage>
        <taxon>Eukaryota</taxon>
        <taxon>Viridiplantae</taxon>
        <taxon>Streptophyta</taxon>
        <taxon>Embryophyta</taxon>
        <taxon>Tracheophyta</taxon>
        <taxon>Spermatophyta</taxon>
        <taxon>Magnoliopsida</taxon>
        <taxon>Liliopsida</taxon>
        <taxon>Poales</taxon>
        <taxon>Poaceae</taxon>
        <taxon>PACMAD clade</taxon>
        <taxon>Chloridoideae</taxon>
        <taxon>Eragrostideae</taxon>
        <taxon>Eragrostidinae</taxon>
        <taxon>Eragrostis</taxon>
    </lineage>
</organism>
<reference evidence="1 2" key="1">
    <citation type="journal article" date="2019" name="Sci. Rep.">
        <title>A high-quality genome of Eragrostis curvula grass provides insights into Poaceae evolution and supports new strategies to enhance forage quality.</title>
        <authorList>
            <person name="Carballo J."/>
            <person name="Santos B.A.C.M."/>
            <person name="Zappacosta D."/>
            <person name="Garbus I."/>
            <person name="Selva J.P."/>
            <person name="Gallo C.A."/>
            <person name="Diaz A."/>
            <person name="Albertini E."/>
            <person name="Caccamo M."/>
            <person name="Echenique V."/>
        </authorList>
    </citation>
    <scope>NUCLEOTIDE SEQUENCE [LARGE SCALE GENOMIC DNA]</scope>
    <source>
        <strain evidence="2">cv. Victoria</strain>
        <tissue evidence="1">Leaf</tissue>
    </source>
</reference>
<dbReference type="Gramene" id="TVU08553">
    <property type="protein sequence ID" value="TVU08553"/>
    <property type="gene ID" value="EJB05_41962"/>
</dbReference>
<gene>
    <name evidence="1" type="ORF">EJB05_41962</name>
</gene>
<accession>A0A5J9TB07</accession>
<sequence length="96" mass="10609">MGDSSMICKTCAQTRLRFESALSVMNFQKQNWRVKLRWKRGPITRKVIACNTEWHGGSGTGIGASFFKEESDKPGVSTVQKSLDATNLKNKVGKGS</sequence>
<keyword evidence="2" id="KW-1185">Reference proteome</keyword>
<comment type="caution">
    <text evidence="1">The sequence shown here is derived from an EMBL/GenBank/DDBJ whole genome shotgun (WGS) entry which is preliminary data.</text>
</comment>
<name>A0A5J9TB07_9POAL</name>